<dbReference type="Proteomes" id="UP001597097">
    <property type="component" value="Unassembled WGS sequence"/>
</dbReference>
<feature type="compositionally biased region" description="Basic and acidic residues" evidence="1">
    <location>
        <begin position="212"/>
        <end position="222"/>
    </location>
</feature>
<feature type="compositionally biased region" description="Pro residues" evidence="1">
    <location>
        <begin position="65"/>
        <end position="74"/>
    </location>
</feature>
<sequence>MFNQPQQPPAGGPNRQEGPFETTGAFTRPQWDVPGPAGEPSSNETRDFNEPFGATQVFGSNEAFGPPPNEPPAPGDIKVYGAPTMVDAPTPAWADSGDNADNGFLGSGWSSDEPIDEPEPRRRRGRKKPPADPDVLAAPPSGGRGKVALLSVAAVAVVLGGTVAGVKFMSSSDDPAKCSGTTCAAVQVSNQPGPKVTESAPEEEPTEEPSDEPTKKESKPADTPRPSATVNVRTPRRSASPTPTPTKTKTKDPVRPTREPVATSPTESPTEEPTEESTTINDPNTGAPVDPQSSVTANPLAGGQSVSLNFDVVNQGLVGYTAHLDVVNASAEALPALTVSLPIRGRVLDVKGAGWTQDGDQLIIDLSQSLDTGGSTQLTISATGRGAAPANCGLVGGECAVN</sequence>
<gene>
    <name evidence="2" type="ORF">ACFSJ0_05270</name>
</gene>
<evidence type="ECO:0000313" key="2">
    <source>
        <dbReference type="EMBL" id="MFD1536433.1"/>
    </source>
</evidence>
<proteinExistence type="predicted"/>
<protein>
    <recommendedName>
        <fullName evidence="4">CBM2 domain-containing protein</fullName>
    </recommendedName>
</protein>
<evidence type="ECO:0008006" key="4">
    <source>
        <dbReference type="Google" id="ProtNLM"/>
    </source>
</evidence>
<keyword evidence="3" id="KW-1185">Reference proteome</keyword>
<evidence type="ECO:0000313" key="3">
    <source>
        <dbReference type="Proteomes" id="UP001597097"/>
    </source>
</evidence>
<evidence type="ECO:0000256" key="1">
    <source>
        <dbReference type="SAM" id="MobiDB-lite"/>
    </source>
</evidence>
<feature type="compositionally biased region" description="Acidic residues" evidence="1">
    <location>
        <begin position="200"/>
        <end position="211"/>
    </location>
</feature>
<dbReference type="EMBL" id="JBHUCM010000005">
    <property type="protein sequence ID" value="MFD1536433.1"/>
    <property type="molecule type" value="Genomic_DNA"/>
</dbReference>
<accession>A0ABW4G117</accession>
<reference evidence="3" key="1">
    <citation type="journal article" date="2019" name="Int. J. Syst. Evol. Microbiol.">
        <title>The Global Catalogue of Microorganisms (GCM) 10K type strain sequencing project: providing services to taxonomists for standard genome sequencing and annotation.</title>
        <authorList>
            <consortium name="The Broad Institute Genomics Platform"/>
            <consortium name="The Broad Institute Genome Sequencing Center for Infectious Disease"/>
            <person name="Wu L."/>
            <person name="Ma J."/>
        </authorList>
    </citation>
    <scope>NUCLEOTIDE SEQUENCE [LARGE SCALE GENOMIC DNA]</scope>
    <source>
        <strain evidence="3">CGMCC 1.15399</strain>
    </source>
</reference>
<feature type="compositionally biased region" description="Low complexity" evidence="1">
    <location>
        <begin position="237"/>
        <end position="247"/>
    </location>
</feature>
<feature type="region of interest" description="Disordered" evidence="1">
    <location>
        <begin position="1"/>
        <end position="144"/>
    </location>
</feature>
<organism evidence="2 3">
    <name type="scientific">Nonomuraea guangzhouensis</name>
    <dbReference type="NCBI Taxonomy" id="1291555"/>
    <lineage>
        <taxon>Bacteria</taxon>
        <taxon>Bacillati</taxon>
        <taxon>Actinomycetota</taxon>
        <taxon>Actinomycetes</taxon>
        <taxon>Streptosporangiales</taxon>
        <taxon>Streptosporangiaceae</taxon>
        <taxon>Nonomuraea</taxon>
    </lineage>
</organism>
<feature type="region of interest" description="Disordered" evidence="1">
    <location>
        <begin position="187"/>
        <end position="300"/>
    </location>
</feature>
<comment type="caution">
    <text evidence="2">The sequence shown here is derived from an EMBL/GenBank/DDBJ whole genome shotgun (WGS) entry which is preliminary data.</text>
</comment>
<feature type="compositionally biased region" description="Pro residues" evidence="1">
    <location>
        <begin position="1"/>
        <end position="11"/>
    </location>
</feature>
<dbReference type="RefSeq" id="WP_219530143.1">
    <property type="nucleotide sequence ID" value="NZ_JAHKRM010000008.1"/>
</dbReference>
<feature type="compositionally biased region" description="Basic and acidic residues" evidence="1">
    <location>
        <begin position="249"/>
        <end position="258"/>
    </location>
</feature>
<name>A0ABW4G117_9ACTN</name>